<reference evidence="1" key="3">
    <citation type="submission" date="2023-05" db="EMBL/GenBank/DDBJ databases">
        <authorList>
            <person name="Smith C.H."/>
        </authorList>
    </citation>
    <scope>NUCLEOTIDE SEQUENCE</scope>
    <source>
        <strain evidence="1">CHS0354</strain>
        <tissue evidence="1">Mantle</tissue>
    </source>
</reference>
<organism evidence="1 2">
    <name type="scientific">Potamilus streckersoni</name>
    <dbReference type="NCBI Taxonomy" id="2493646"/>
    <lineage>
        <taxon>Eukaryota</taxon>
        <taxon>Metazoa</taxon>
        <taxon>Spiralia</taxon>
        <taxon>Lophotrochozoa</taxon>
        <taxon>Mollusca</taxon>
        <taxon>Bivalvia</taxon>
        <taxon>Autobranchia</taxon>
        <taxon>Heteroconchia</taxon>
        <taxon>Palaeoheterodonta</taxon>
        <taxon>Unionida</taxon>
        <taxon>Unionoidea</taxon>
        <taxon>Unionidae</taxon>
        <taxon>Ambleminae</taxon>
        <taxon>Lampsilini</taxon>
        <taxon>Potamilus</taxon>
    </lineage>
</organism>
<evidence type="ECO:0000313" key="1">
    <source>
        <dbReference type="EMBL" id="KAK3606535.1"/>
    </source>
</evidence>
<dbReference type="AlphaFoldDB" id="A0AAE0TAZ1"/>
<proteinExistence type="predicted"/>
<keyword evidence="2" id="KW-1185">Reference proteome</keyword>
<reference evidence="1" key="2">
    <citation type="journal article" date="2021" name="Genome Biol. Evol.">
        <title>Developing a high-quality reference genome for a parasitic bivalve with doubly uniparental inheritance (Bivalvia: Unionida).</title>
        <authorList>
            <person name="Smith C.H."/>
        </authorList>
    </citation>
    <scope>NUCLEOTIDE SEQUENCE</scope>
    <source>
        <strain evidence="1">CHS0354</strain>
        <tissue evidence="1">Mantle</tissue>
    </source>
</reference>
<reference evidence="1" key="1">
    <citation type="journal article" date="2021" name="Genome Biol. Evol.">
        <title>A High-Quality Reference Genome for a Parasitic Bivalve with Doubly Uniparental Inheritance (Bivalvia: Unionida).</title>
        <authorList>
            <person name="Smith C.H."/>
        </authorList>
    </citation>
    <scope>NUCLEOTIDE SEQUENCE</scope>
    <source>
        <strain evidence="1">CHS0354</strain>
    </source>
</reference>
<dbReference type="Proteomes" id="UP001195483">
    <property type="component" value="Unassembled WGS sequence"/>
</dbReference>
<evidence type="ECO:0000313" key="2">
    <source>
        <dbReference type="Proteomes" id="UP001195483"/>
    </source>
</evidence>
<accession>A0AAE0TAZ1</accession>
<gene>
    <name evidence="1" type="ORF">CHS0354_041494</name>
</gene>
<dbReference type="EMBL" id="JAEAOA010002346">
    <property type="protein sequence ID" value="KAK3606535.1"/>
    <property type="molecule type" value="Genomic_DNA"/>
</dbReference>
<comment type="caution">
    <text evidence="1">The sequence shown here is derived from an EMBL/GenBank/DDBJ whole genome shotgun (WGS) entry which is preliminary data.</text>
</comment>
<name>A0AAE0TAZ1_9BIVA</name>
<sequence>MTLVQNAGHKSLPKEADSILSPGMLVCQWSTCQTCKLDATVTPWLPCQRCEPDDTVTQCLSRQACKPTSTVLNPTV</sequence>
<protein>
    <submittedName>
        <fullName evidence="1">Uncharacterized protein</fullName>
    </submittedName>
</protein>